<dbReference type="InParanoid" id="E9GA33"/>
<evidence type="ECO:0000313" key="2">
    <source>
        <dbReference type="Proteomes" id="UP000000305"/>
    </source>
</evidence>
<keyword evidence="2" id="KW-1185">Reference proteome</keyword>
<gene>
    <name evidence="1" type="ORF">DAPPUDRAFT_100332</name>
</gene>
<dbReference type="Proteomes" id="UP000000305">
    <property type="component" value="Unassembled WGS sequence"/>
</dbReference>
<dbReference type="AlphaFoldDB" id="E9GA33"/>
<reference evidence="1 2" key="1">
    <citation type="journal article" date="2011" name="Science">
        <title>The ecoresponsive genome of Daphnia pulex.</title>
        <authorList>
            <person name="Colbourne J.K."/>
            <person name="Pfrender M.E."/>
            <person name="Gilbert D."/>
            <person name="Thomas W.K."/>
            <person name="Tucker A."/>
            <person name="Oakley T.H."/>
            <person name="Tokishita S."/>
            <person name="Aerts A."/>
            <person name="Arnold G.J."/>
            <person name="Basu M.K."/>
            <person name="Bauer D.J."/>
            <person name="Caceres C.E."/>
            <person name="Carmel L."/>
            <person name="Casola C."/>
            <person name="Choi J.H."/>
            <person name="Detter J.C."/>
            <person name="Dong Q."/>
            <person name="Dusheyko S."/>
            <person name="Eads B.D."/>
            <person name="Frohlich T."/>
            <person name="Geiler-Samerotte K.A."/>
            <person name="Gerlach D."/>
            <person name="Hatcher P."/>
            <person name="Jogdeo S."/>
            <person name="Krijgsveld J."/>
            <person name="Kriventseva E.V."/>
            <person name="Kultz D."/>
            <person name="Laforsch C."/>
            <person name="Lindquist E."/>
            <person name="Lopez J."/>
            <person name="Manak J.R."/>
            <person name="Muller J."/>
            <person name="Pangilinan J."/>
            <person name="Patwardhan R.P."/>
            <person name="Pitluck S."/>
            <person name="Pritham E.J."/>
            <person name="Rechtsteiner A."/>
            <person name="Rho M."/>
            <person name="Rogozin I.B."/>
            <person name="Sakarya O."/>
            <person name="Salamov A."/>
            <person name="Schaack S."/>
            <person name="Shapiro H."/>
            <person name="Shiga Y."/>
            <person name="Skalitzky C."/>
            <person name="Smith Z."/>
            <person name="Souvorov A."/>
            <person name="Sung W."/>
            <person name="Tang Z."/>
            <person name="Tsuchiya D."/>
            <person name="Tu H."/>
            <person name="Vos H."/>
            <person name="Wang M."/>
            <person name="Wolf Y.I."/>
            <person name="Yamagata H."/>
            <person name="Yamada T."/>
            <person name="Ye Y."/>
            <person name="Shaw J.R."/>
            <person name="Andrews J."/>
            <person name="Crease T.J."/>
            <person name="Tang H."/>
            <person name="Lucas S.M."/>
            <person name="Robertson H.M."/>
            <person name="Bork P."/>
            <person name="Koonin E.V."/>
            <person name="Zdobnov E.M."/>
            <person name="Grigoriev I.V."/>
            <person name="Lynch M."/>
            <person name="Boore J.L."/>
        </authorList>
    </citation>
    <scope>NUCLEOTIDE SEQUENCE [LARGE SCALE GENOMIC DNA]</scope>
</reference>
<dbReference type="KEGG" id="dpx:DAPPUDRAFT_100332"/>
<dbReference type="HOGENOM" id="CLU_1526715_0_0_1"/>
<dbReference type="OrthoDB" id="6355015at2759"/>
<name>E9GA33_DAPPU</name>
<protein>
    <submittedName>
        <fullName evidence="1">Uncharacterized protein</fullName>
    </submittedName>
</protein>
<evidence type="ECO:0000313" key="1">
    <source>
        <dbReference type="EMBL" id="EFX83774.1"/>
    </source>
</evidence>
<accession>E9GA33</accession>
<proteinExistence type="predicted"/>
<sequence length="176" mass="19883">MHMGVGRVAVIECRLTYKRRKPSLCQLHSSSTMRFQSAIVMKAIMLAAVLAIVSAGYSSEEDSYVKVAAAERFKRQTASDFGNTKPFDQAKPNSPEIIIINNNNNKRSPPYASTFFAAYRKKEIGQHENKREEPSDFDYLKDVPKQSAYNPISYSTYLQQNAKQADYIIGASYNSY</sequence>
<organism evidence="1 2">
    <name type="scientific">Daphnia pulex</name>
    <name type="common">Water flea</name>
    <dbReference type="NCBI Taxonomy" id="6669"/>
    <lineage>
        <taxon>Eukaryota</taxon>
        <taxon>Metazoa</taxon>
        <taxon>Ecdysozoa</taxon>
        <taxon>Arthropoda</taxon>
        <taxon>Crustacea</taxon>
        <taxon>Branchiopoda</taxon>
        <taxon>Diplostraca</taxon>
        <taxon>Cladocera</taxon>
        <taxon>Anomopoda</taxon>
        <taxon>Daphniidae</taxon>
        <taxon>Daphnia</taxon>
    </lineage>
</organism>
<dbReference type="EMBL" id="GL732536">
    <property type="protein sequence ID" value="EFX83774.1"/>
    <property type="molecule type" value="Genomic_DNA"/>
</dbReference>